<dbReference type="InterPro" id="IPR019128">
    <property type="entry name" value="Dcc1"/>
</dbReference>
<evidence type="ECO:0000313" key="3">
    <source>
        <dbReference type="EMBL" id="KAF5344156.1"/>
    </source>
</evidence>
<sequence>MENSLRFSPSSLNEAGCFKLLELPSDICKLLDDSSTLRLTIKGQPGEDAVLCTNDKTYSLRSVILSNSVLVVTAPPDTSDALDFDAESVVIRDQISEILEVTPTIPKLHKLASLLRGKDYNEEDEELNDEDEDHSKFTYADAKRLVQASEIELERGIKDRRILDINGDLRRIAPNYLSHIIELILTSLVSLSLPHERAPVEELCTCLADQHEVPRVVSRQILSWFGSIQDGHWKMDVDNVIREAGLSLLRNRKRDPIPTPDLLSAWQAMVGDKFSSAADLKLLAGNYLVSPARSGDSESLTYFPRSELPLDPVARFNDLFLTRNRWKDEDIAPFLTDIAVDSKERDKLLLKYARVVTGSQGIWYTARTTI</sequence>
<dbReference type="GO" id="GO:0031390">
    <property type="term" value="C:Ctf18 RFC-like complex"/>
    <property type="evidence" value="ECO:0007669"/>
    <property type="project" value="InterPro"/>
</dbReference>
<evidence type="ECO:0008006" key="5">
    <source>
        <dbReference type="Google" id="ProtNLM"/>
    </source>
</evidence>
<keyword evidence="2" id="KW-0235">DNA replication</keyword>
<dbReference type="EMBL" id="JAACJM010000129">
    <property type="protein sequence ID" value="KAF5344156.1"/>
    <property type="molecule type" value="Genomic_DNA"/>
</dbReference>
<proteinExistence type="inferred from homology"/>
<dbReference type="Proteomes" id="UP000559256">
    <property type="component" value="Unassembled WGS sequence"/>
</dbReference>
<gene>
    <name evidence="3" type="ORF">D9758_008880</name>
</gene>
<dbReference type="PANTHER" id="PTHR13395:SF6">
    <property type="entry name" value="SISTER CHROMATID COHESION PROTEIN DCC1"/>
    <property type="match status" value="1"/>
</dbReference>
<dbReference type="GO" id="GO:0034088">
    <property type="term" value="P:maintenance of mitotic sister chromatid cohesion"/>
    <property type="evidence" value="ECO:0007669"/>
    <property type="project" value="TreeGrafter"/>
</dbReference>
<name>A0A8H5FPB2_9AGAR</name>
<dbReference type="GO" id="GO:0000775">
    <property type="term" value="C:chromosome, centromeric region"/>
    <property type="evidence" value="ECO:0007669"/>
    <property type="project" value="TreeGrafter"/>
</dbReference>
<protein>
    <recommendedName>
        <fullName evidence="5">Sister chromatid cohesion protein DCC1</fullName>
    </recommendedName>
</protein>
<comment type="similarity">
    <text evidence="1">Belongs to the DCC1 family.</text>
</comment>
<reference evidence="3 4" key="1">
    <citation type="journal article" date="2020" name="ISME J.">
        <title>Uncovering the hidden diversity of litter-decomposition mechanisms in mushroom-forming fungi.</title>
        <authorList>
            <person name="Floudas D."/>
            <person name="Bentzer J."/>
            <person name="Ahren D."/>
            <person name="Johansson T."/>
            <person name="Persson P."/>
            <person name="Tunlid A."/>
        </authorList>
    </citation>
    <scope>NUCLEOTIDE SEQUENCE [LARGE SCALE GENOMIC DNA]</scope>
    <source>
        <strain evidence="3 4">CBS 291.85</strain>
    </source>
</reference>
<evidence type="ECO:0000256" key="2">
    <source>
        <dbReference type="ARBA" id="ARBA00022705"/>
    </source>
</evidence>
<dbReference type="OrthoDB" id="276989at2759"/>
<evidence type="ECO:0000313" key="4">
    <source>
        <dbReference type="Proteomes" id="UP000559256"/>
    </source>
</evidence>
<keyword evidence="4" id="KW-1185">Reference proteome</keyword>
<dbReference type="GO" id="GO:0006260">
    <property type="term" value="P:DNA replication"/>
    <property type="evidence" value="ECO:0007669"/>
    <property type="project" value="UniProtKB-KW"/>
</dbReference>
<evidence type="ECO:0000256" key="1">
    <source>
        <dbReference type="ARBA" id="ARBA00007017"/>
    </source>
</evidence>
<comment type="caution">
    <text evidence="3">The sequence shown here is derived from an EMBL/GenBank/DDBJ whole genome shotgun (WGS) entry which is preliminary data.</text>
</comment>
<organism evidence="3 4">
    <name type="scientific">Tetrapyrgos nigripes</name>
    <dbReference type="NCBI Taxonomy" id="182062"/>
    <lineage>
        <taxon>Eukaryota</taxon>
        <taxon>Fungi</taxon>
        <taxon>Dikarya</taxon>
        <taxon>Basidiomycota</taxon>
        <taxon>Agaricomycotina</taxon>
        <taxon>Agaricomycetes</taxon>
        <taxon>Agaricomycetidae</taxon>
        <taxon>Agaricales</taxon>
        <taxon>Marasmiineae</taxon>
        <taxon>Marasmiaceae</taxon>
        <taxon>Tetrapyrgos</taxon>
    </lineage>
</organism>
<dbReference type="AlphaFoldDB" id="A0A8H5FPB2"/>
<accession>A0A8H5FPB2</accession>
<dbReference type="PANTHER" id="PTHR13395">
    <property type="entry name" value="SISTER CHROMATID COHESION PROTEIN DCC1-RELATED"/>
    <property type="match status" value="1"/>
</dbReference>
<dbReference type="Pfam" id="PF09724">
    <property type="entry name" value="Dcc1"/>
    <property type="match status" value="1"/>
</dbReference>
<dbReference type="GO" id="GO:0000785">
    <property type="term" value="C:chromatin"/>
    <property type="evidence" value="ECO:0007669"/>
    <property type="project" value="TreeGrafter"/>
</dbReference>